<dbReference type="RefSeq" id="XP_016585884.1">
    <property type="nucleotide sequence ID" value="XM_016730957.1"/>
</dbReference>
<dbReference type="GO" id="GO:0005730">
    <property type="term" value="C:nucleolus"/>
    <property type="evidence" value="ECO:0007669"/>
    <property type="project" value="TreeGrafter"/>
</dbReference>
<dbReference type="Proteomes" id="UP000033710">
    <property type="component" value="Unassembled WGS sequence"/>
</dbReference>
<dbReference type="EMBL" id="AXCR01000010">
    <property type="protein sequence ID" value="KJR83208.1"/>
    <property type="molecule type" value="Genomic_DNA"/>
</dbReference>
<organism evidence="6 7">
    <name type="scientific">Sporothrix schenckii 1099-18</name>
    <dbReference type="NCBI Taxonomy" id="1397361"/>
    <lineage>
        <taxon>Eukaryota</taxon>
        <taxon>Fungi</taxon>
        <taxon>Dikarya</taxon>
        <taxon>Ascomycota</taxon>
        <taxon>Pezizomycotina</taxon>
        <taxon>Sordariomycetes</taxon>
        <taxon>Sordariomycetidae</taxon>
        <taxon>Ophiostomatales</taxon>
        <taxon>Ophiostomataceae</taxon>
        <taxon>Sporothrix</taxon>
    </lineage>
</organism>
<feature type="domain" description="Apoptosis-antagonizing transcription factor C-terminal" evidence="4">
    <location>
        <begin position="458"/>
        <end position="542"/>
    </location>
</feature>
<accession>A0A0F2M0G8</accession>
<dbReference type="Pfam" id="PF08164">
    <property type="entry name" value="TRAUB"/>
    <property type="match status" value="1"/>
</dbReference>
<feature type="compositionally biased region" description="Acidic residues" evidence="3">
    <location>
        <begin position="91"/>
        <end position="119"/>
    </location>
</feature>
<name>A0A0F2M0G8_SPOSC</name>
<dbReference type="AlphaFoldDB" id="A0A0F2M0G8"/>
<dbReference type="InterPro" id="IPR025160">
    <property type="entry name" value="AATF"/>
</dbReference>
<evidence type="ECO:0000259" key="5">
    <source>
        <dbReference type="Pfam" id="PF13339"/>
    </source>
</evidence>
<feature type="region of interest" description="Disordered" evidence="3">
    <location>
        <begin position="549"/>
        <end position="577"/>
    </location>
</feature>
<feature type="compositionally biased region" description="Acidic residues" evidence="3">
    <location>
        <begin position="169"/>
        <end position="230"/>
    </location>
</feature>
<proteinExistence type="inferred from homology"/>
<feature type="compositionally biased region" description="Acidic residues" evidence="3">
    <location>
        <begin position="19"/>
        <end position="33"/>
    </location>
</feature>
<reference evidence="6 7" key="2">
    <citation type="journal article" date="2015" name="Eukaryot. Cell">
        <title>Asexual propagation of a virulent clone complex in a human and feline outbreak of sporotrichosis.</title>
        <authorList>
            <person name="Teixeira Mde M."/>
            <person name="Rodrigues A.M."/>
            <person name="Tsui C.K."/>
            <person name="de Almeida L.G."/>
            <person name="Van Diepeningen A.D."/>
            <person name="van den Ende B.G."/>
            <person name="Fernandes G.F."/>
            <person name="Kano R."/>
            <person name="Hamelin R.C."/>
            <person name="Lopes-Bezerra L.M."/>
            <person name="Vasconcelos A.T."/>
            <person name="de Hoog S."/>
            <person name="de Camargo Z.P."/>
            <person name="Felipe M.S."/>
        </authorList>
    </citation>
    <scope>NUCLEOTIDE SEQUENCE [LARGE SCALE GENOMIC DNA]</scope>
    <source>
        <strain evidence="6 7">1099-18</strain>
    </source>
</reference>
<dbReference type="PANTHER" id="PTHR15565">
    <property type="entry name" value="AATF PROTEIN APOPTOSIS ANTAGONIZING TRANSCRIPTION FACTOR"/>
    <property type="match status" value="1"/>
</dbReference>
<feature type="compositionally biased region" description="Acidic residues" evidence="3">
    <location>
        <begin position="549"/>
        <end position="564"/>
    </location>
</feature>
<dbReference type="PANTHER" id="PTHR15565:SF0">
    <property type="entry name" value="PROTEIN AATF"/>
    <property type="match status" value="1"/>
</dbReference>
<comment type="caution">
    <text evidence="6">The sequence shown here is derived from an EMBL/GenBank/DDBJ whole genome shotgun (WGS) entry which is preliminary data.</text>
</comment>
<dbReference type="GO" id="GO:0000462">
    <property type="term" value="P:maturation of SSU-rRNA from tricistronic rRNA transcript (SSU-rRNA, 5.8S rRNA, LSU-rRNA)"/>
    <property type="evidence" value="ECO:0007669"/>
    <property type="project" value="TreeGrafter"/>
</dbReference>
<feature type="domain" description="AATF leucine zipper-containing" evidence="5">
    <location>
        <begin position="262"/>
        <end position="387"/>
    </location>
</feature>
<evidence type="ECO:0000256" key="2">
    <source>
        <dbReference type="ARBA" id="ARBA00013850"/>
    </source>
</evidence>
<evidence type="ECO:0000256" key="3">
    <source>
        <dbReference type="SAM" id="MobiDB-lite"/>
    </source>
</evidence>
<sequence>MVGLKGLAAQLFAKQSLAEEFDPETEDPVDDDSDNRNGDAGSDSEVSAPEDTQDTEHYVQVGKSKLRRNEPVALGPAYRGVRVSRKQLEQDEKDDEDEGDEDDEDQSEDEDEEFDDPDAVDVAGAEEVHTDDEIDSDEAFGEDDEDIIKKFTFRGSGKPKTPKGKPVYSDEEDEEGEEEEDEDEDDEEEDADDSEGDEVEDMASSGDDDDDDDDDDGDEEEEEDNDDELDASATKAEEEARKILAEQRRQVLSSISASAKADADKGFAVRQQRRTFDALLNMRIRIQKALSTANTLHTVAQEDAASTAAADSAVEEAAAKAIELLSSIHDIRASLCDADGSSTNTKRKRRSAISTDSSCRAIFDEMTVTEEAAAAKRRKVIDRWAARIQRPSAASAAAAARRFTAGAAPQPLSTVLDGQLVAAERLVKRTRTPRSCAPVQAAKKVEEDPEIFDDADFYQLLLKELVDQRTVDGTAPGSVAPTVRWATTAAKDAKTRKQVDRKASKGRKMRYNVHAKLQNFTAPEDRRDWEPEAIDRFFSSLFGQRMALAEDDGADDDDDEEDMEMGGASVGEGLRLF</sequence>
<evidence type="ECO:0000256" key="1">
    <source>
        <dbReference type="ARBA" id="ARBA00008966"/>
    </source>
</evidence>
<feature type="compositionally biased region" description="Acidic residues" evidence="3">
    <location>
        <begin position="129"/>
        <end position="146"/>
    </location>
</feature>
<gene>
    <name evidence="6" type="ORF">SPSK_04146</name>
</gene>
<dbReference type="VEuPathDB" id="FungiDB:SPSK_04146"/>
<protein>
    <recommendedName>
        <fullName evidence="2">Protein BFR2</fullName>
    </recommendedName>
</protein>
<reference evidence="6 7" key="1">
    <citation type="journal article" date="2014" name="BMC Genomics">
        <title>Comparative genomics of the major fungal agents of human and animal Sporotrichosis: Sporothrix schenckii and Sporothrix brasiliensis.</title>
        <authorList>
            <person name="Teixeira M.M."/>
            <person name="de Almeida L.G."/>
            <person name="Kubitschek-Barreira P."/>
            <person name="Alves F.L."/>
            <person name="Kioshima E.S."/>
            <person name="Abadio A.K."/>
            <person name="Fernandes L."/>
            <person name="Derengowski L.S."/>
            <person name="Ferreira K.S."/>
            <person name="Souza R.C."/>
            <person name="Ruiz J.C."/>
            <person name="de Andrade N.C."/>
            <person name="Paes H.C."/>
            <person name="Nicola A.M."/>
            <person name="Albuquerque P."/>
            <person name="Gerber A.L."/>
            <person name="Martins V.P."/>
            <person name="Peconick L.D."/>
            <person name="Neto A.V."/>
            <person name="Chaucanez C.B."/>
            <person name="Silva P.A."/>
            <person name="Cunha O.L."/>
            <person name="de Oliveira F.F."/>
            <person name="dos Santos T.C."/>
            <person name="Barros A.L."/>
            <person name="Soares M.A."/>
            <person name="de Oliveira L.M."/>
            <person name="Marini M.M."/>
            <person name="Villalobos-Duno H."/>
            <person name="Cunha M.M."/>
            <person name="de Hoog S."/>
            <person name="da Silveira J.F."/>
            <person name="Henrissat B."/>
            <person name="Nino-Vega G.A."/>
            <person name="Cisalpino P.S."/>
            <person name="Mora-Montes H.M."/>
            <person name="Almeida S.R."/>
            <person name="Stajich J.E."/>
            <person name="Lopes-Bezerra L.M."/>
            <person name="Vasconcelos A.T."/>
            <person name="Felipe M.S."/>
        </authorList>
    </citation>
    <scope>NUCLEOTIDE SEQUENCE [LARGE SCALE GENOMIC DNA]</scope>
    <source>
        <strain evidence="6 7">1099-18</strain>
    </source>
</reference>
<dbReference type="KEGG" id="ssck:SPSK_04146"/>
<dbReference type="InterPro" id="IPR012617">
    <property type="entry name" value="AATF_C"/>
</dbReference>
<feature type="region of interest" description="Disordered" evidence="3">
    <location>
        <begin position="15"/>
        <end position="242"/>
    </location>
</feature>
<comment type="similarity">
    <text evidence="1">Belongs to the AATF family.</text>
</comment>
<dbReference type="OrthoDB" id="5783963at2759"/>
<evidence type="ECO:0000313" key="7">
    <source>
        <dbReference type="Proteomes" id="UP000033710"/>
    </source>
</evidence>
<evidence type="ECO:0000259" key="4">
    <source>
        <dbReference type="Pfam" id="PF08164"/>
    </source>
</evidence>
<dbReference type="Pfam" id="PF13339">
    <property type="entry name" value="AATF-Che1"/>
    <property type="match status" value="1"/>
</dbReference>
<dbReference type="InterPro" id="IPR039223">
    <property type="entry name" value="AATF/Bfr2"/>
</dbReference>
<evidence type="ECO:0000313" key="6">
    <source>
        <dbReference type="EMBL" id="KJR83208.1"/>
    </source>
</evidence>
<dbReference type="GeneID" id="27666234"/>